<evidence type="ECO:0000313" key="4">
    <source>
        <dbReference type="EMBL" id="KAF6527347.1"/>
    </source>
</evidence>
<dbReference type="Gene3D" id="1.25.40.20">
    <property type="entry name" value="Ankyrin repeat-containing domain"/>
    <property type="match status" value="2"/>
</dbReference>
<sequence>MCEAYAFSTATSNLMYPRPKFYPIHDFATFMMFFNDTFMRDEYFTNFGMTSDIYMSNKIGSGAQFDVNLYMLDSQDALRTSGEVSSRITEGAIVVLKRPKLSAFVSPDLEKSAVSAEKDAIDGIVREWRVISHPGVRDHKNILDVYGFAWETEEETNDSSISVWPIIIVEYGELGTLDQFLATAQNLDLDTKLQLAADVASGLAMLHRNGIAHSDLKPDNILVCKNENGKPIAKLSDFGLSFFLDERDTSTRWKTGTDGWMSPEWDTICTNDQVLQGDIYSCGLILWTILLDGLPPWKLQDRGWIGEIRFDKAKANTCRMIEIAIGSITAQGRYTDSQLETISQLFDSLLCDWEQRTLSVLLQAAGLEVKNTESVNYSYYGKDDRPDIAKYLISVGADAGICSANGENCLHWLCAFDLAEAELSELASLMAEAGAGLEKVCTENTLFNHYFREAAGPVFLQDCSTIATFPVSSSFKNLVHQVSATSPDPHFLESVLKELPSAQAKDLVNSHGHFDELPLTMAVLRGSYSVAEVLLKYGANIEEEGHCLDRTKGIPMTPLGALITFNNHSSAAAVEWILNHNPSFIINKAAGLTAFAMAIRSGGMFEIAPLPRLIPIRLYNKDNTVLSLLVNHFGKGNSSVLDYLPDHCPGMTALQLAVCRLNPGAVQTLLAAGANRQLGVRGPGIEPVSAIDCARDLKSHNIPPEAWARGVEEVERYLARFRKVRQVFVDYGDDMDSDSDSIESLD</sequence>
<dbReference type="SUPFAM" id="SSF48403">
    <property type="entry name" value="Ankyrin repeat"/>
    <property type="match status" value="1"/>
</dbReference>
<evidence type="ECO:0000313" key="5">
    <source>
        <dbReference type="Proteomes" id="UP000593570"/>
    </source>
</evidence>
<accession>A0A8H6H174</accession>
<dbReference type="SMART" id="SM00248">
    <property type="entry name" value="ANK"/>
    <property type="match status" value="3"/>
</dbReference>
<dbReference type="Pfam" id="PF00069">
    <property type="entry name" value="Pkinase"/>
    <property type="match status" value="1"/>
</dbReference>
<dbReference type="PROSITE" id="PS50011">
    <property type="entry name" value="PROTEIN_KINASE_DOM"/>
    <property type="match status" value="1"/>
</dbReference>
<dbReference type="PROSITE" id="PS50088">
    <property type="entry name" value="ANK_REPEAT"/>
    <property type="match status" value="1"/>
</dbReference>
<dbReference type="AlphaFoldDB" id="A0A8H6H174"/>
<feature type="repeat" description="ANK" evidence="2">
    <location>
        <begin position="514"/>
        <end position="546"/>
    </location>
</feature>
<comment type="caution">
    <text evidence="4">The sequence shown here is derived from an EMBL/GenBank/DDBJ whole genome shotgun (WGS) entry which is preliminary data.</text>
</comment>
<dbReference type="GO" id="GO:0005524">
    <property type="term" value="F:ATP binding"/>
    <property type="evidence" value="ECO:0007669"/>
    <property type="project" value="InterPro"/>
</dbReference>
<dbReference type="Proteomes" id="UP000593570">
    <property type="component" value="Unassembled WGS sequence"/>
</dbReference>
<comment type="similarity">
    <text evidence="1">Belongs to the protein kinase superfamily. TKL Ser/Thr protein kinase family.</text>
</comment>
<evidence type="ECO:0000256" key="1">
    <source>
        <dbReference type="ARBA" id="ARBA00005843"/>
    </source>
</evidence>
<evidence type="ECO:0000259" key="3">
    <source>
        <dbReference type="PROSITE" id="PS50011"/>
    </source>
</evidence>
<dbReference type="InterPro" id="IPR002110">
    <property type="entry name" value="Ankyrin_rpt"/>
</dbReference>
<dbReference type="InterPro" id="IPR000719">
    <property type="entry name" value="Prot_kinase_dom"/>
</dbReference>
<dbReference type="InterPro" id="IPR036770">
    <property type="entry name" value="Ankyrin_rpt-contain_sf"/>
</dbReference>
<dbReference type="InterPro" id="IPR011009">
    <property type="entry name" value="Kinase-like_dom_sf"/>
</dbReference>
<organism evidence="4 5">
    <name type="scientific">Fusarium oxysporum f. sp. conglutinans</name>
    <dbReference type="NCBI Taxonomy" id="100902"/>
    <lineage>
        <taxon>Eukaryota</taxon>
        <taxon>Fungi</taxon>
        <taxon>Dikarya</taxon>
        <taxon>Ascomycota</taxon>
        <taxon>Pezizomycotina</taxon>
        <taxon>Sordariomycetes</taxon>
        <taxon>Hypocreomycetidae</taxon>
        <taxon>Hypocreales</taxon>
        <taxon>Nectriaceae</taxon>
        <taxon>Fusarium</taxon>
        <taxon>Fusarium oxysporum species complex</taxon>
    </lineage>
</organism>
<dbReference type="InterPro" id="IPR051681">
    <property type="entry name" value="Ser/Thr_Kinases-Pseudokinases"/>
</dbReference>
<dbReference type="SMART" id="SM00220">
    <property type="entry name" value="S_TKc"/>
    <property type="match status" value="1"/>
</dbReference>
<dbReference type="PROSITE" id="PS00108">
    <property type="entry name" value="PROTEIN_KINASE_ST"/>
    <property type="match status" value="1"/>
</dbReference>
<evidence type="ECO:0000256" key="2">
    <source>
        <dbReference type="PROSITE-ProRule" id="PRU00023"/>
    </source>
</evidence>
<protein>
    <recommendedName>
        <fullName evidence="3">Protein kinase domain-containing protein</fullName>
    </recommendedName>
</protein>
<dbReference type="Gene3D" id="1.10.510.10">
    <property type="entry name" value="Transferase(Phosphotransferase) domain 1"/>
    <property type="match status" value="1"/>
</dbReference>
<dbReference type="SUPFAM" id="SSF56112">
    <property type="entry name" value="Protein kinase-like (PK-like)"/>
    <property type="match status" value="1"/>
</dbReference>
<feature type="domain" description="Protein kinase" evidence="3">
    <location>
        <begin position="53"/>
        <end position="380"/>
    </location>
</feature>
<reference evidence="4 5" key="1">
    <citation type="journal article" date="2020" name="bioRxiv">
        <title>A chromosome-scale genome assembly for the Fusarium oxysporum strain Fo5176 to establish a model Arabidopsis-fungal pathosystem.</title>
        <authorList>
            <person name="Fokkens L."/>
            <person name="Guo L."/>
            <person name="Dora S."/>
            <person name="Wang B."/>
            <person name="Ye K."/>
            <person name="Sanchez-Rodriguez C."/>
            <person name="Croll D."/>
        </authorList>
    </citation>
    <scope>NUCLEOTIDE SEQUENCE [LARGE SCALE GENOMIC DNA]</scope>
    <source>
        <strain evidence="4 5">Fo5176</strain>
    </source>
</reference>
<proteinExistence type="inferred from homology"/>
<name>A0A8H6H174_FUSOX</name>
<dbReference type="EMBL" id="JACDXP010000003">
    <property type="protein sequence ID" value="KAF6527347.1"/>
    <property type="molecule type" value="Genomic_DNA"/>
</dbReference>
<keyword evidence="2" id="KW-0040">ANK repeat</keyword>
<dbReference type="GO" id="GO:0004674">
    <property type="term" value="F:protein serine/threonine kinase activity"/>
    <property type="evidence" value="ECO:0007669"/>
    <property type="project" value="TreeGrafter"/>
</dbReference>
<gene>
    <name evidence="4" type="ORF">HZS61_010391</name>
</gene>
<dbReference type="PANTHER" id="PTHR44329">
    <property type="entry name" value="SERINE/THREONINE-PROTEIN KINASE TNNI3K-RELATED"/>
    <property type="match status" value="1"/>
</dbReference>
<dbReference type="InterPro" id="IPR008271">
    <property type="entry name" value="Ser/Thr_kinase_AS"/>
</dbReference>